<organism evidence="2 3">
    <name type="scientific">Diversispora epigaea</name>
    <dbReference type="NCBI Taxonomy" id="1348612"/>
    <lineage>
        <taxon>Eukaryota</taxon>
        <taxon>Fungi</taxon>
        <taxon>Fungi incertae sedis</taxon>
        <taxon>Mucoromycota</taxon>
        <taxon>Glomeromycotina</taxon>
        <taxon>Glomeromycetes</taxon>
        <taxon>Diversisporales</taxon>
        <taxon>Diversisporaceae</taxon>
        <taxon>Diversispora</taxon>
    </lineage>
</organism>
<dbReference type="AlphaFoldDB" id="A0A397HEW0"/>
<accession>A0A397HEW0</accession>
<evidence type="ECO:0000313" key="2">
    <source>
        <dbReference type="EMBL" id="RHZ61635.1"/>
    </source>
</evidence>
<reference evidence="2 3" key="1">
    <citation type="submission" date="2018-08" db="EMBL/GenBank/DDBJ databases">
        <title>Genome and evolution of the arbuscular mycorrhizal fungus Diversispora epigaea (formerly Glomus versiforme) and its bacterial endosymbionts.</title>
        <authorList>
            <person name="Sun X."/>
            <person name="Fei Z."/>
            <person name="Harrison M."/>
        </authorList>
    </citation>
    <scope>NUCLEOTIDE SEQUENCE [LARGE SCALE GENOMIC DNA]</scope>
    <source>
        <strain evidence="2 3">IT104</strain>
    </source>
</reference>
<dbReference type="Proteomes" id="UP000266861">
    <property type="component" value="Unassembled WGS sequence"/>
</dbReference>
<feature type="compositionally biased region" description="Polar residues" evidence="1">
    <location>
        <begin position="47"/>
        <end position="58"/>
    </location>
</feature>
<protein>
    <submittedName>
        <fullName evidence="2">Uncharacterized protein</fullName>
    </submittedName>
</protein>
<proteinExistence type="predicted"/>
<gene>
    <name evidence="2" type="ORF">Glove_346g29</name>
</gene>
<comment type="caution">
    <text evidence="2">The sequence shown here is derived from an EMBL/GenBank/DDBJ whole genome shotgun (WGS) entry which is preliminary data.</text>
</comment>
<sequence length="94" mass="10837">MGQSLSVVRELPRTITSSKKRSALLALIVILGYLAKKHVEEKKRQSRSIARNAASSQDNRSRQTKRQLNVPSRQVISTYKIFYHSLKFSLILYF</sequence>
<evidence type="ECO:0000256" key="1">
    <source>
        <dbReference type="SAM" id="MobiDB-lite"/>
    </source>
</evidence>
<keyword evidence="3" id="KW-1185">Reference proteome</keyword>
<feature type="region of interest" description="Disordered" evidence="1">
    <location>
        <begin position="43"/>
        <end position="69"/>
    </location>
</feature>
<dbReference type="OrthoDB" id="2447691at2759"/>
<evidence type="ECO:0000313" key="3">
    <source>
        <dbReference type="Proteomes" id="UP000266861"/>
    </source>
</evidence>
<dbReference type="EMBL" id="PQFF01000316">
    <property type="protein sequence ID" value="RHZ61635.1"/>
    <property type="molecule type" value="Genomic_DNA"/>
</dbReference>
<name>A0A397HEW0_9GLOM</name>